<keyword evidence="3" id="KW-0472">Membrane</keyword>
<evidence type="ECO:0000256" key="2">
    <source>
        <dbReference type="PROSITE-ProRule" id="PRU00708"/>
    </source>
</evidence>
<feature type="repeat" description="PPR" evidence="2">
    <location>
        <begin position="641"/>
        <end position="675"/>
    </location>
</feature>
<dbReference type="InterPro" id="IPR011990">
    <property type="entry name" value="TPR-like_helical_dom_sf"/>
</dbReference>
<evidence type="ECO:0000313" key="6">
    <source>
        <dbReference type="Proteomes" id="UP000789831"/>
    </source>
</evidence>
<dbReference type="InterPro" id="IPR013862">
    <property type="entry name" value="Kei1"/>
</dbReference>
<feature type="transmembrane region" description="Helical" evidence="3">
    <location>
        <begin position="27"/>
        <end position="47"/>
    </location>
</feature>
<keyword evidence="3" id="KW-0812">Transmembrane</keyword>
<dbReference type="PANTHER" id="PTHR47933:SF11">
    <property type="entry name" value="PENTATRICOPEPTIDE REPEAT-CONTAINING PROTEIN 2"/>
    <property type="match status" value="1"/>
</dbReference>
<dbReference type="GO" id="GO:0003729">
    <property type="term" value="F:mRNA binding"/>
    <property type="evidence" value="ECO:0007669"/>
    <property type="project" value="TreeGrafter"/>
</dbReference>
<dbReference type="PANTHER" id="PTHR47933">
    <property type="entry name" value="PENTATRICOPEPTIDE REPEAT-CONTAINING PROTEIN 1, MITOCHONDRIAL"/>
    <property type="match status" value="1"/>
</dbReference>
<gene>
    <name evidence="5" type="ORF">AGERDE_LOCUS9068</name>
</gene>
<dbReference type="NCBIfam" id="TIGR00756">
    <property type="entry name" value="PPR"/>
    <property type="match status" value="5"/>
</dbReference>
<keyword evidence="6" id="KW-1185">Reference proteome</keyword>
<dbReference type="InterPro" id="IPR002885">
    <property type="entry name" value="PPR_rpt"/>
</dbReference>
<evidence type="ECO:0000256" key="3">
    <source>
        <dbReference type="SAM" id="Phobius"/>
    </source>
</evidence>
<dbReference type="Gene3D" id="1.25.40.10">
    <property type="entry name" value="Tetratricopeptide repeat domain"/>
    <property type="match status" value="4"/>
</dbReference>
<dbReference type="OrthoDB" id="185373at2759"/>
<keyword evidence="1" id="KW-0677">Repeat</keyword>
<accession>A0A9N9GCF2</accession>
<dbReference type="Pfam" id="PF13041">
    <property type="entry name" value="PPR_2"/>
    <property type="match status" value="1"/>
</dbReference>
<dbReference type="Pfam" id="PF17177">
    <property type="entry name" value="PPR_long"/>
    <property type="match status" value="1"/>
</dbReference>
<dbReference type="GO" id="GO:0070917">
    <property type="term" value="F:inositol phosphoceramide synthase regulator activity"/>
    <property type="evidence" value="ECO:0007669"/>
    <property type="project" value="InterPro"/>
</dbReference>
<feature type="repeat" description="PPR" evidence="2">
    <location>
        <begin position="676"/>
        <end position="710"/>
    </location>
</feature>
<dbReference type="Proteomes" id="UP000789831">
    <property type="component" value="Unassembled WGS sequence"/>
</dbReference>
<protein>
    <submittedName>
        <fullName evidence="5">10193_t:CDS:1</fullName>
    </submittedName>
</protein>
<feature type="repeat" description="PPR" evidence="2">
    <location>
        <begin position="534"/>
        <end position="569"/>
    </location>
</feature>
<feature type="repeat" description="PPR" evidence="2">
    <location>
        <begin position="711"/>
        <end position="741"/>
    </location>
</feature>
<dbReference type="Pfam" id="PF08552">
    <property type="entry name" value="Kei1"/>
    <property type="match status" value="1"/>
</dbReference>
<feature type="repeat" description="PPR" evidence="2">
    <location>
        <begin position="606"/>
        <end position="640"/>
    </location>
</feature>
<dbReference type="EMBL" id="CAJVPL010002128">
    <property type="protein sequence ID" value="CAG8600302.1"/>
    <property type="molecule type" value="Genomic_DNA"/>
</dbReference>
<name>A0A9N9GCF2_9GLOM</name>
<evidence type="ECO:0000256" key="1">
    <source>
        <dbReference type="ARBA" id="ARBA00022737"/>
    </source>
</evidence>
<dbReference type="InterPro" id="IPR033443">
    <property type="entry name" value="PROP1-like_PPR_dom"/>
</dbReference>
<feature type="domain" description="PROP1-like PPR" evidence="4">
    <location>
        <begin position="622"/>
        <end position="751"/>
    </location>
</feature>
<proteinExistence type="predicted"/>
<dbReference type="AlphaFoldDB" id="A0A9N9GCF2"/>
<feature type="transmembrane region" description="Helical" evidence="3">
    <location>
        <begin position="157"/>
        <end position="180"/>
    </location>
</feature>
<feature type="transmembrane region" description="Helical" evidence="3">
    <location>
        <begin position="67"/>
        <end position="88"/>
    </location>
</feature>
<dbReference type="InterPro" id="IPR051240">
    <property type="entry name" value="Mito_RNA-Proc/Resp"/>
</dbReference>
<dbReference type="PROSITE" id="PS51375">
    <property type="entry name" value="PPR"/>
    <property type="match status" value="5"/>
</dbReference>
<sequence>GYFCKCLQVAEMDFCGMKKFLPQVRTFCGFIDLKAGAYMITVFALLNKISGFYGVSSLLDGGGITSIISYFYSMIAAAGFACSLYGMYNVGARRCDNYIRKLVLYLTILAKTLGEPKNITSVSTTILSRFRRRVSSEYAKWQDSSNLLPAWKAESTIAIMFLLAIWIIHVYFAIVIQSYADLVCKRYFMNLSSTSGDVLMLSPSSTLNNSNNSLAVVGVTHYQQISKYSQYFLELSSGVDTRAQRTITTTTSATDIVETEDDILINSLLKCSFIGDKQQLNMHELIPPSDTNTNTIPNYGNAMNLIDILRAHDQLKLMPVEKYKEFYASCMKNFEISMARQVFDLFLSSSENSEKLKQDLKFAQHMVAGEFLLAKACLEERTYDDPLPFSLESIFNELIRNYLERNNVVMIDKLLVRMTRDFGILPKKETIHSVVLCCKSMDGLLEARSLIMSLFHIIHEHEIKLESLTYDYLLNLFATYELRFPARTLFDDMLKMNITPSIHAFSNIMHLFAKSVNTLVNYHELMEQLKVKPNVHTYTILIGSLGRAGFVQEAANYFHEMTEKKKIEPNRITYTELVKICTENAQSEDVSSGFFEAIKKSGRQPDVVAYTALIQAKAEAMRFSEALMVYQDMLRDNVKPNQQTFTVLLDVCIQAGEFETCHRIYDVMKSTGLQPDLHVYCTLLNAFCQEKKIDQAVFLFQDMLEQGIKPDQSCYNCLMHAFNRNGMPESVFAFYNMMIKSIRPDQVSWRILWDTCYFHKRLDEARDFFRDMEKITTKLYDYAIMRYIQLLAENKQIIEALTILLLAREKEVRFDRHIVYKILLTFKIHGTHEMFNEVRNILQDQPRLSKKVPTREKLDLYIKNLKRKYQFSKTVVAHK</sequence>
<comment type="caution">
    <text evidence="5">The sequence shown here is derived from an EMBL/GenBank/DDBJ whole genome shotgun (WGS) entry which is preliminary data.</text>
</comment>
<organism evidence="5 6">
    <name type="scientific">Ambispora gerdemannii</name>
    <dbReference type="NCBI Taxonomy" id="144530"/>
    <lineage>
        <taxon>Eukaryota</taxon>
        <taxon>Fungi</taxon>
        <taxon>Fungi incertae sedis</taxon>
        <taxon>Mucoromycota</taxon>
        <taxon>Glomeromycotina</taxon>
        <taxon>Glomeromycetes</taxon>
        <taxon>Archaeosporales</taxon>
        <taxon>Ambisporaceae</taxon>
        <taxon>Ambispora</taxon>
    </lineage>
</organism>
<feature type="non-terminal residue" evidence="5">
    <location>
        <position position="1"/>
    </location>
</feature>
<dbReference type="SUPFAM" id="SSF48452">
    <property type="entry name" value="TPR-like"/>
    <property type="match status" value="1"/>
</dbReference>
<reference evidence="5" key="1">
    <citation type="submission" date="2021-06" db="EMBL/GenBank/DDBJ databases">
        <authorList>
            <person name="Kallberg Y."/>
            <person name="Tangrot J."/>
            <person name="Rosling A."/>
        </authorList>
    </citation>
    <scope>NUCLEOTIDE SEQUENCE</scope>
    <source>
        <strain evidence="5">MT106</strain>
    </source>
</reference>
<dbReference type="GO" id="GO:0006673">
    <property type="term" value="P:inositol phosphoceramide metabolic process"/>
    <property type="evidence" value="ECO:0007669"/>
    <property type="project" value="InterPro"/>
</dbReference>
<evidence type="ECO:0000313" key="5">
    <source>
        <dbReference type="EMBL" id="CAG8600302.1"/>
    </source>
</evidence>
<dbReference type="GO" id="GO:0016020">
    <property type="term" value="C:membrane"/>
    <property type="evidence" value="ECO:0007669"/>
    <property type="project" value="GOC"/>
</dbReference>
<keyword evidence="3" id="KW-1133">Transmembrane helix</keyword>
<dbReference type="Pfam" id="PF13812">
    <property type="entry name" value="PPR_3"/>
    <property type="match status" value="1"/>
</dbReference>
<evidence type="ECO:0000259" key="4">
    <source>
        <dbReference type="Pfam" id="PF17177"/>
    </source>
</evidence>